<reference evidence="2 3" key="1">
    <citation type="journal article" date="2009" name="Nature">
        <title>The Sorghum bicolor genome and the diversification of grasses.</title>
        <authorList>
            <person name="Paterson A.H."/>
            <person name="Bowers J.E."/>
            <person name="Bruggmann R."/>
            <person name="Dubchak I."/>
            <person name="Grimwood J."/>
            <person name="Gundlach H."/>
            <person name="Haberer G."/>
            <person name="Hellsten U."/>
            <person name="Mitros T."/>
            <person name="Poliakov A."/>
            <person name="Schmutz J."/>
            <person name="Spannagl M."/>
            <person name="Tang H."/>
            <person name="Wang X."/>
            <person name="Wicker T."/>
            <person name="Bharti A.K."/>
            <person name="Chapman J."/>
            <person name="Feltus F.A."/>
            <person name="Gowik U."/>
            <person name="Grigoriev I.V."/>
            <person name="Lyons E."/>
            <person name="Maher C.A."/>
            <person name="Martis M."/>
            <person name="Narechania A."/>
            <person name="Otillar R.P."/>
            <person name="Penning B.W."/>
            <person name="Salamov A.A."/>
            <person name="Wang Y."/>
            <person name="Zhang L."/>
            <person name="Carpita N.C."/>
            <person name="Freeling M."/>
            <person name="Gingle A.R."/>
            <person name="Hash C.T."/>
            <person name="Keller B."/>
            <person name="Klein P."/>
            <person name="Kresovich S."/>
            <person name="McCann M.C."/>
            <person name="Ming R."/>
            <person name="Peterson D.G."/>
            <person name="Mehboob-ur-Rahman"/>
            <person name="Ware D."/>
            <person name="Westhoff P."/>
            <person name="Mayer K.F."/>
            <person name="Messing J."/>
            <person name="Rokhsar D.S."/>
        </authorList>
    </citation>
    <scope>NUCLEOTIDE SEQUENCE [LARGE SCALE GENOMIC DNA]</scope>
    <source>
        <strain evidence="3">cv. BTx623</strain>
    </source>
</reference>
<dbReference type="STRING" id="4558.A0A1W0W730"/>
<keyword evidence="3" id="KW-1185">Reference proteome</keyword>
<dbReference type="EMBL" id="CM000761">
    <property type="protein sequence ID" value="OQU90224.1"/>
    <property type="molecule type" value="Genomic_DNA"/>
</dbReference>
<protein>
    <submittedName>
        <fullName evidence="2">Uncharacterized protein</fullName>
    </submittedName>
</protein>
<dbReference type="InterPro" id="IPR039926">
    <property type="entry name" value="Egg_app_1"/>
</dbReference>
<dbReference type="Gramene" id="OQU90224">
    <property type="protein sequence ID" value="OQU90224"/>
    <property type="gene ID" value="SORBI_3002G368901"/>
</dbReference>
<evidence type="ECO:0000256" key="1">
    <source>
        <dbReference type="SAM" id="MobiDB-lite"/>
    </source>
</evidence>
<evidence type="ECO:0000313" key="2">
    <source>
        <dbReference type="EMBL" id="OQU90224.1"/>
    </source>
</evidence>
<dbReference type="eggNOG" id="ENOG502S4Q4">
    <property type="taxonomic scope" value="Eukaryota"/>
</dbReference>
<reference evidence="3" key="2">
    <citation type="journal article" date="2018" name="Plant J.">
        <title>The Sorghum bicolor reference genome: improved assembly, gene annotations, a transcriptome atlas, and signatures of genome organization.</title>
        <authorList>
            <person name="McCormick R.F."/>
            <person name="Truong S.K."/>
            <person name="Sreedasyam A."/>
            <person name="Jenkins J."/>
            <person name="Shu S."/>
            <person name="Sims D."/>
            <person name="Kennedy M."/>
            <person name="Amirebrahimi M."/>
            <person name="Weers B.D."/>
            <person name="McKinley B."/>
            <person name="Mattison A."/>
            <person name="Morishige D.T."/>
            <person name="Grimwood J."/>
            <person name="Schmutz J."/>
            <person name="Mullet J.E."/>
        </authorList>
    </citation>
    <scope>NUCLEOTIDE SEQUENCE [LARGE SCALE GENOMIC DNA]</scope>
    <source>
        <strain evidence="3">cv. BTx623</strain>
    </source>
</reference>
<accession>A0A1W0W730</accession>
<dbReference type="PANTHER" id="PTHR33333">
    <property type="entry name" value="ERYTHROCYTE MEMBRANE PROTEIN 1-LIKE"/>
    <property type="match status" value="1"/>
</dbReference>
<dbReference type="AlphaFoldDB" id="A0A1W0W730"/>
<name>A0A1W0W730_SORBI</name>
<dbReference type="InParanoid" id="A0A1W0W730"/>
<organism evidence="2 3">
    <name type="scientific">Sorghum bicolor</name>
    <name type="common">Sorghum</name>
    <name type="synonym">Sorghum vulgare</name>
    <dbReference type="NCBI Taxonomy" id="4558"/>
    <lineage>
        <taxon>Eukaryota</taxon>
        <taxon>Viridiplantae</taxon>
        <taxon>Streptophyta</taxon>
        <taxon>Embryophyta</taxon>
        <taxon>Tracheophyta</taxon>
        <taxon>Spermatophyta</taxon>
        <taxon>Magnoliopsida</taxon>
        <taxon>Liliopsida</taxon>
        <taxon>Poales</taxon>
        <taxon>Poaceae</taxon>
        <taxon>PACMAD clade</taxon>
        <taxon>Panicoideae</taxon>
        <taxon>Andropogonodae</taxon>
        <taxon>Andropogoneae</taxon>
        <taxon>Sorghinae</taxon>
        <taxon>Sorghum</taxon>
    </lineage>
</organism>
<proteinExistence type="predicted"/>
<evidence type="ECO:0000313" key="3">
    <source>
        <dbReference type="Proteomes" id="UP000000768"/>
    </source>
</evidence>
<dbReference type="PANTHER" id="PTHR33333:SF46">
    <property type="entry name" value="LOW QUALITY PROTEIN: GLYCINE-RICH PROTEIN DOT1"/>
    <property type="match status" value="1"/>
</dbReference>
<sequence length="276" mass="29335">MAFPGSPARKLLPGGFTAVAGGSLSFDLDGAGDFFSGLWQLVKAKAAEVVAYLATLFAALAEKADEVFPPETRSETLRQWVHVAVTVVVPAVLGALVLRCVARCCWRCCCAGGGRAARGGRFMAAPGRGGARMPRGVFENNPRDYFRDLRAGKPLVQIPPARSTTHSTCLTDLTTQIRSMITTLHILTLTSNQTSVSSLASPRPFLPASLVMSPRQKKKKTNRHLRTRCSPPSSPTAAAPVPAAFSRHALPPLLRTPAAVDATSPARLGFGGRRHA</sequence>
<gene>
    <name evidence="2" type="ORF">SORBI_3002G368901</name>
</gene>
<feature type="compositionally biased region" description="Basic residues" evidence="1">
    <location>
        <begin position="215"/>
        <end position="227"/>
    </location>
</feature>
<dbReference type="Proteomes" id="UP000000768">
    <property type="component" value="Chromosome 2"/>
</dbReference>
<feature type="region of interest" description="Disordered" evidence="1">
    <location>
        <begin position="213"/>
        <end position="241"/>
    </location>
</feature>